<dbReference type="KEGG" id="nox:C5F49_04720"/>
<dbReference type="GeneID" id="56061247"/>
<sequence>MPANGPVSLTRQTIYCFIPILNWYAAYNIRKFRKYLLIVIIVELSLGAMYASLIPEYDITGINKDGISEDINDLEINWTEMIFRTDHPSGLPIFLLILIVEYSITVFLIRKWSNQWNNQFK</sequence>
<gene>
    <name evidence="2" type="ORF">C5F49_04720</name>
</gene>
<dbReference type="AlphaFoldDB" id="A0A7D5M6E3"/>
<evidence type="ECO:0000313" key="3">
    <source>
        <dbReference type="Proteomes" id="UP000509441"/>
    </source>
</evidence>
<feature type="transmembrane region" description="Helical" evidence="1">
    <location>
        <begin position="36"/>
        <end position="54"/>
    </location>
</feature>
<accession>A0A7D5M6E3</accession>
<protein>
    <submittedName>
        <fullName evidence="2">Uncharacterized protein</fullName>
    </submittedName>
</protein>
<keyword evidence="1" id="KW-0812">Transmembrane</keyword>
<proteinExistence type="predicted"/>
<dbReference type="EMBL" id="CP026994">
    <property type="protein sequence ID" value="QLH04689.1"/>
    <property type="molecule type" value="Genomic_DNA"/>
</dbReference>
<evidence type="ECO:0000256" key="1">
    <source>
        <dbReference type="SAM" id="Phobius"/>
    </source>
</evidence>
<keyword evidence="1" id="KW-1133">Transmembrane helix</keyword>
<organism evidence="2 3">
    <name type="scientific">Nitrosopumilus oxyclinae</name>
    <dbReference type="NCBI Taxonomy" id="1959104"/>
    <lineage>
        <taxon>Archaea</taxon>
        <taxon>Nitrososphaerota</taxon>
        <taxon>Nitrososphaeria</taxon>
        <taxon>Nitrosopumilales</taxon>
        <taxon>Nitrosopumilaceae</taxon>
        <taxon>Nitrosopumilus</taxon>
    </lineage>
</organism>
<name>A0A7D5M6E3_9ARCH</name>
<dbReference type="Proteomes" id="UP000509441">
    <property type="component" value="Chromosome"/>
</dbReference>
<reference evidence="2 3" key="1">
    <citation type="submission" date="2018-02" db="EMBL/GenBank/DDBJ databases">
        <title>Complete genome of Nitrosopumilus oxyclinae HCE1.</title>
        <authorList>
            <person name="Qin W."/>
            <person name="Zheng Y."/>
            <person name="Stahl D.A."/>
        </authorList>
    </citation>
    <scope>NUCLEOTIDE SEQUENCE [LARGE SCALE GENOMIC DNA]</scope>
    <source>
        <strain evidence="2 3">HCE1</strain>
    </source>
</reference>
<keyword evidence="1" id="KW-0472">Membrane</keyword>
<feature type="transmembrane region" description="Helical" evidence="1">
    <location>
        <begin position="12"/>
        <end position="29"/>
    </location>
</feature>
<dbReference type="RefSeq" id="WP_179361901.1">
    <property type="nucleotide sequence ID" value="NZ_CP026994.1"/>
</dbReference>
<feature type="transmembrane region" description="Helical" evidence="1">
    <location>
        <begin position="91"/>
        <end position="109"/>
    </location>
</feature>
<dbReference type="OrthoDB" id="3276at2157"/>
<evidence type="ECO:0000313" key="2">
    <source>
        <dbReference type="EMBL" id="QLH04689.1"/>
    </source>
</evidence>
<keyword evidence="3" id="KW-1185">Reference proteome</keyword>